<dbReference type="InterPro" id="IPR010982">
    <property type="entry name" value="Lambda_DNA-bd_dom_sf"/>
</dbReference>
<keyword evidence="6" id="KW-1185">Reference proteome</keyword>
<proteinExistence type="predicted"/>
<dbReference type="GO" id="GO:0003700">
    <property type="term" value="F:DNA-binding transcription factor activity"/>
    <property type="evidence" value="ECO:0007669"/>
    <property type="project" value="TreeGrafter"/>
</dbReference>
<dbReference type="CDD" id="cd06267">
    <property type="entry name" value="PBP1_LacI_sugar_binding-like"/>
    <property type="match status" value="1"/>
</dbReference>
<protein>
    <submittedName>
        <fullName evidence="5">LacI family transcriptional regulator</fullName>
    </submittedName>
</protein>
<dbReference type="GO" id="GO:0000976">
    <property type="term" value="F:transcription cis-regulatory region binding"/>
    <property type="evidence" value="ECO:0007669"/>
    <property type="project" value="TreeGrafter"/>
</dbReference>
<dbReference type="SUPFAM" id="SSF53822">
    <property type="entry name" value="Periplasmic binding protein-like I"/>
    <property type="match status" value="1"/>
</dbReference>
<dbReference type="InterPro" id="IPR000843">
    <property type="entry name" value="HTH_LacI"/>
</dbReference>
<sequence>MQTTASSRSQIPTLRAVAELAGVSTSTASRVITGSPQVTEDSVARVTAAIAELGYVPNRAARSLVRRQPQTIAMMIPERTAEFFADPYFAEVIQGAAAYASSTDYSLTLLIESESDPEKTHQVLSRGNVGGALILSHHSASEAYFTLSRSLPVVFGVRPPGGEDADIHVVDVDNVAAAALAAGHLVERGAVRVATITAPLDTSAGRERLQGWRDTLESAGLAPGGWEEGDYTPAGGAAAMRRLLERADTFDAVFVASAQMASGALGVLQSRGVRVPEDVAIATLDNNYFSTSTTPPLTTVDLHTEEKGAMMVQALVRLIEGATVDTEVFVPITLVERESTAL</sequence>
<dbReference type="SMART" id="SM00354">
    <property type="entry name" value="HTH_LACI"/>
    <property type="match status" value="1"/>
</dbReference>
<dbReference type="PANTHER" id="PTHR30146">
    <property type="entry name" value="LACI-RELATED TRANSCRIPTIONAL REPRESSOR"/>
    <property type="match status" value="1"/>
</dbReference>
<name>A0A5N0TM17_9MICO</name>
<keyword evidence="2" id="KW-0238">DNA-binding</keyword>
<evidence type="ECO:0000313" key="6">
    <source>
        <dbReference type="Proteomes" id="UP000326838"/>
    </source>
</evidence>
<evidence type="ECO:0000313" key="5">
    <source>
        <dbReference type="EMBL" id="KAA9136160.1"/>
    </source>
</evidence>
<dbReference type="EMBL" id="VYUY01000002">
    <property type="protein sequence ID" value="KAA9136160.1"/>
    <property type="molecule type" value="Genomic_DNA"/>
</dbReference>
<gene>
    <name evidence="5" type="ORF">F6B40_00220</name>
</gene>
<reference evidence="6" key="1">
    <citation type="submission" date="2019-09" db="EMBL/GenBank/DDBJ databases">
        <title>Mumia zhuanghuii sp. nov. isolated from the intestinal contents of plateau pika (Ochotona curzoniae) in the Qinghai-Tibet plateau of China.</title>
        <authorList>
            <person name="Tian Z."/>
        </authorList>
    </citation>
    <scope>NUCLEOTIDE SEQUENCE [LARGE SCALE GENOMIC DNA]</scope>
    <source>
        <strain evidence="6">L-033</strain>
    </source>
</reference>
<dbReference type="Proteomes" id="UP000326838">
    <property type="component" value="Unassembled WGS sequence"/>
</dbReference>
<evidence type="ECO:0000256" key="1">
    <source>
        <dbReference type="ARBA" id="ARBA00023015"/>
    </source>
</evidence>
<dbReference type="PROSITE" id="PS50932">
    <property type="entry name" value="HTH_LACI_2"/>
    <property type="match status" value="1"/>
</dbReference>
<dbReference type="SUPFAM" id="SSF47413">
    <property type="entry name" value="lambda repressor-like DNA-binding domains"/>
    <property type="match status" value="1"/>
</dbReference>
<evidence type="ECO:0000256" key="2">
    <source>
        <dbReference type="ARBA" id="ARBA00023125"/>
    </source>
</evidence>
<dbReference type="InterPro" id="IPR046335">
    <property type="entry name" value="LacI/GalR-like_sensor"/>
</dbReference>
<dbReference type="InterPro" id="IPR028082">
    <property type="entry name" value="Peripla_BP_I"/>
</dbReference>
<dbReference type="Pfam" id="PF00356">
    <property type="entry name" value="LacI"/>
    <property type="match status" value="1"/>
</dbReference>
<dbReference type="AlphaFoldDB" id="A0A5N0TM17"/>
<dbReference type="Gene3D" id="3.40.50.2300">
    <property type="match status" value="2"/>
</dbReference>
<keyword evidence="3" id="KW-0804">Transcription</keyword>
<evidence type="ECO:0000256" key="3">
    <source>
        <dbReference type="ARBA" id="ARBA00023163"/>
    </source>
</evidence>
<comment type="caution">
    <text evidence="5">The sequence shown here is derived from an EMBL/GenBank/DDBJ whole genome shotgun (WGS) entry which is preliminary data.</text>
</comment>
<keyword evidence="1" id="KW-0805">Transcription regulation</keyword>
<feature type="domain" description="HTH lacI-type" evidence="4">
    <location>
        <begin position="12"/>
        <end position="66"/>
    </location>
</feature>
<dbReference type="Pfam" id="PF13377">
    <property type="entry name" value="Peripla_BP_3"/>
    <property type="match status" value="1"/>
</dbReference>
<evidence type="ECO:0000259" key="4">
    <source>
        <dbReference type="PROSITE" id="PS50932"/>
    </source>
</evidence>
<accession>A0A5N0TM17</accession>
<dbReference type="CDD" id="cd01392">
    <property type="entry name" value="HTH_LacI"/>
    <property type="match status" value="1"/>
</dbReference>
<dbReference type="PANTHER" id="PTHR30146:SF109">
    <property type="entry name" value="HTH-TYPE TRANSCRIPTIONAL REGULATOR GALS"/>
    <property type="match status" value="1"/>
</dbReference>
<organism evidence="5 6">
    <name type="scientific">Microbacterium caowuchunii</name>
    <dbReference type="NCBI Taxonomy" id="2614638"/>
    <lineage>
        <taxon>Bacteria</taxon>
        <taxon>Bacillati</taxon>
        <taxon>Actinomycetota</taxon>
        <taxon>Actinomycetes</taxon>
        <taxon>Micrococcales</taxon>
        <taxon>Microbacteriaceae</taxon>
        <taxon>Microbacterium</taxon>
    </lineage>
</organism>
<dbReference type="Gene3D" id="1.10.260.40">
    <property type="entry name" value="lambda repressor-like DNA-binding domains"/>
    <property type="match status" value="1"/>
</dbReference>